<dbReference type="PANTHER" id="PTHR18964:SF165">
    <property type="entry name" value="BETA-GLUCOSIDE KINASE"/>
    <property type="match status" value="1"/>
</dbReference>
<protein>
    <recommendedName>
        <fullName evidence="4">Beta-glucoside kinase</fullName>
    </recommendedName>
</protein>
<dbReference type="Pfam" id="PF00480">
    <property type="entry name" value="ROK"/>
    <property type="match status" value="1"/>
</dbReference>
<dbReference type="Proteomes" id="UP000183504">
    <property type="component" value="Unassembled WGS sequence"/>
</dbReference>
<dbReference type="PANTHER" id="PTHR18964">
    <property type="entry name" value="ROK (REPRESSOR, ORF, KINASE) FAMILY"/>
    <property type="match status" value="1"/>
</dbReference>
<sequence>MKHYVAIDIGGTNIKYGLINEAETLVEAHEMPTEAHKGGPGIMQKVEGIVAGYLEKGALAGICISSAGMVDPDKGEIFYAGPQIPNYAGTQFKKVLEETFSLPCEIENDVNCAGLAEAMSGSGKGAKIALCLTIGTGIGGCLVVDGQVFHGFSNSACEVGYLHLPNGAFQDVASTTALVNYVAELHGEDAEHWNGRRIFKEATEGNKLCIEGIDRMVGYLGQGIANICYVVNPEVVILGGGIMGQEAILRPRIQAALQDALVPSIADKTKLAFAHHQNTAGMFGAYYHFKNRQV</sequence>
<evidence type="ECO:0008006" key="4">
    <source>
        <dbReference type="Google" id="ProtNLM"/>
    </source>
</evidence>
<evidence type="ECO:0000313" key="2">
    <source>
        <dbReference type="EMBL" id="CEL91412.1"/>
    </source>
</evidence>
<evidence type="ECO:0000256" key="1">
    <source>
        <dbReference type="ARBA" id="ARBA00006479"/>
    </source>
</evidence>
<dbReference type="EMBL" id="CDMW01000001">
    <property type="protein sequence ID" value="CEL91412.1"/>
    <property type="molecule type" value="Genomic_DNA"/>
</dbReference>
<reference evidence="2 3" key="1">
    <citation type="submission" date="2015-01" db="EMBL/GenBank/DDBJ databases">
        <authorList>
            <person name="Pelicic Vladimir"/>
        </authorList>
    </citation>
    <scope>NUCLEOTIDE SEQUENCE [LARGE SCALE GENOMIC DNA]</scope>
    <source>
        <strain evidence="2 3">2908</strain>
    </source>
</reference>
<dbReference type="Gene3D" id="3.30.420.40">
    <property type="match status" value="2"/>
</dbReference>
<dbReference type="InterPro" id="IPR043129">
    <property type="entry name" value="ATPase_NBD"/>
</dbReference>
<proteinExistence type="inferred from homology"/>
<evidence type="ECO:0000313" key="3">
    <source>
        <dbReference type="Proteomes" id="UP000183504"/>
    </source>
</evidence>
<organism evidence="2 3">
    <name type="scientific">Streptococcus sanguinis</name>
    <dbReference type="NCBI Taxonomy" id="1305"/>
    <lineage>
        <taxon>Bacteria</taxon>
        <taxon>Bacillati</taxon>
        <taxon>Bacillota</taxon>
        <taxon>Bacilli</taxon>
        <taxon>Lactobacillales</taxon>
        <taxon>Streptococcaceae</taxon>
        <taxon>Streptococcus</taxon>
    </lineage>
</organism>
<accession>A0A0B7GNM7</accession>
<name>A0A0B7GNM7_STRSA</name>
<dbReference type="AlphaFoldDB" id="A0A0B7GNM7"/>
<comment type="similarity">
    <text evidence="1">Belongs to the ROK (NagC/XylR) family.</text>
</comment>
<dbReference type="RefSeq" id="WP_072074776.1">
    <property type="nucleotide sequence ID" value="NZ_CDMW01000001.1"/>
</dbReference>
<dbReference type="CDD" id="cd24068">
    <property type="entry name" value="ASKHA_NBD_ROK_FnNanK-like"/>
    <property type="match status" value="1"/>
</dbReference>
<dbReference type="InterPro" id="IPR000600">
    <property type="entry name" value="ROK"/>
</dbReference>
<gene>
    <name evidence="2" type="ORF">SSV_2140</name>
</gene>
<dbReference type="SUPFAM" id="SSF53067">
    <property type="entry name" value="Actin-like ATPase domain"/>
    <property type="match status" value="1"/>
</dbReference>